<dbReference type="InterPro" id="IPR036388">
    <property type="entry name" value="WH-like_DNA-bd_sf"/>
</dbReference>
<gene>
    <name evidence="8" type="ORF">C0601_13080</name>
</gene>
<dbReference type="PROSITE" id="PS50110">
    <property type="entry name" value="RESPONSE_REGULATORY"/>
    <property type="match status" value="1"/>
</dbReference>
<dbReference type="SMART" id="SM00448">
    <property type="entry name" value="REC"/>
    <property type="match status" value="1"/>
</dbReference>
<dbReference type="InterPro" id="IPR016032">
    <property type="entry name" value="Sig_transdc_resp-reg_C-effctor"/>
</dbReference>
<dbReference type="SMART" id="SM00862">
    <property type="entry name" value="Trans_reg_C"/>
    <property type="match status" value="1"/>
</dbReference>
<dbReference type="PROSITE" id="PS51755">
    <property type="entry name" value="OMPR_PHOB"/>
    <property type="match status" value="1"/>
</dbReference>
<dbReference type="InterPro" id="IPR039420">
    <property type="entry name" value="WalR-like"/>
</dbReference>
<dbReference type="Proteomes" id="UP000234857">
    <property type="component" value="Unassembled WGS sequence"/>
</dbReference>
<evidence type="ECO:0000256" key="4">
    <source>
        <dbReference type="PROSITE-ProRule" id="PRU00169"/>
    </source>
</evidence>
<evidence type="ECO:0000256" key="1">
    <source>
        <dbReference type="ARBA" id="ARBA00022553"/>
    </source>
</evidence>
<dbReference type="SUPFAM" id="SSF52172">
    <property type="entry name" value="CheY-like"/>
    <property type="match status" value="1"/>
</dbReference>
<feature type="domain" description="Response regulatory" evidence="6">
    <location>
        <begin position="5"/>
        <end position="121"/>
    </location>
</feature>
<dbReference type="GO" id="GO:0005829">
    <property type="term" value="C:cytosol"/>
    <property type="evidence" value="ECO:0007669"/>
    <property type="project" value="TreeGrafter"/>
</dbReference>
<dbReference type="PANTHER" id="PTHR48111:SF40">
    <property type="entry name" value="PHOSPHATE REGULON TRANSCRIPTIONAL REGULATORY PROTEIN PHOB"/>
    <property type="match status" value="1"/>
</dbReference>
<dbReference type="Gene3D" id="6.10.250.690">
    <property type="match status" value="1"/>
</dbReference>
<sequence length="231" mass="27005">MEKILIYILEDHKHIRELQKEHLNDADYEVVEFEESNSFFKGLEEEIPDLIILDIMLPGIDGLEVCKILRNKEEYEDIPIIMVSAKTSTEDRIKGLDLGADDYLIKPFNGKELVARVKTVLRRLKRQGRIRKKGYSDDLITIDRENFHIIVDGEKIELTRKEFAIIELLSIEPYKLFPREKILDTLWGNTYVTARTVDVHIRHLREKMGKAAFYLKNIRGAGYTFFPPGKK</sequence>
<feature type="DNA-binding region" description="OmpR/PhoB-type" evidence="5">
    <location>
        <begin position="131"/>
        <end position="227"/>
    </location>
</feature>
<evidence type="ECO:0000313" key="9">
    <source>
        <dbReference type="Proteomes" id="UP000234857"/>
    </source>
</evidence>
<keyword evidence="3 5" id="KW-0238">DNA-binding</keyword>
<accession>A0A2N5Z9N0</accession>
<evidence type="ECO:0000259" key="7">
    <source>
        <dbReference type="PROSITE" id="PS51755"/>
    </source>
</evidence>
<evidence type="ECO:0000259" key="6">
    <source>
        <dbReference type="PROSITE" id="PS50110"/>
    </source>
</evidence>
<dbReference type="Gene3D" id="1.10.10.10">
    <property type="entry name" value="Winged helix-like DNA-binding domain superfamily/Winged helix DNA-binding domain"/>
    <property type="match status" value="1"/>
</dbReference>
<dbReference type="GO" id="GO:0000976">
    <property type="term" value="F:transcription cis-regulatory region binding"/>
    <property type="evidence" value="ECO:0007669"/>
    <property type="project" value="TreeGrafter"/>
</dbReference>
<dbReference type="GO" id="GO:0006355">
    <property type="term" value="P:regulation of DNA-templated transcription"/>
    <property type="evidence" value="ECO:0007669"/>
    <property type="project" value="InterPro"/>
</dbReference>
<dbReference type="GO" id="GO:0000156">
    <property type="term" value="F:phosphorelay response regulator activity"/>
    <property type="evidence" value="ECO:0007669"/>
    <property type="project" value="TreeGrafter"/>
</dbReference>
<keyword evidence="1 4" id="KW-0597">Phosphoprotein</keyword>
<name>A0A2N5Z9N0_MUIH1</name>
<evidence type="ECO:0000256" key="5">
    <source>
        <dbReference type="PROSITE-ProRule" id="PRU01091"/>
    </source>
</evidence>
<dbReference type="InterPro" id="IPR011006">
    <property type="entry name" value="CheY-like_superfamily"/>
</dbReference>
<dbReference type="Pfam" id="PF00072">
    <property type="entry name" value="Response_reg"/>
    <property type="match status" value="1"/>
</dbReference>
<protein>
    <submittedName>
        <fullName evidence="8">DNA-binding response regulator</fullName>
    </submittedName>
</protein>
<evidence type="ECO:0000256" key="3">
    <source>
        <dbReference type="ARBA" id="ARBA00023125"/>
    </source>
</evidence>
<reference evidence="8 9" key="1">
    <citation type="submission" date="2017-11" db="EMBL/GenBank/DDBJ databases">
        <title>Genome-resolved metagenomics identifies genetic mobility, metabolic interactions, and unexpected diversity in perchlorate-reducing communities.</title>
        <authorList>
            <person name="Barnum T.P."/>
            <person name="Figueroa I.A."/>
            <person name="Carlstrom C.I."/>
            <person name="Lucas L.N."/>
            <person name="Engelbrektson A.L."/>
            <person name="Coates J.D."/>
        </authorList>
    </citation>
    <scope>NUCLEOTIDE SEQUENCE [LARGE SCALE GENOMIC DNA]</scope>
    <source>
        <strain evidence="8">BM706</strain>
    </source>
</reference>
<dbReference type="CDD" id="cd00383">
    <property type="entry name" value="trans_reg_C"/>
    <property type="match status" value="1"/>
</dbReference>
<organism evidence="8 9">
    <name type="scientific">Muiribacterium halophilum</name>
    <dbReference type="NCBI Taxonomy" id="2053465"/>
    <lineage>
        <taxon>Bacteria</taxon>
        <taxon>Candidatus Muiribacteriota</taxon>
        <taxon>Candidatus Muiribacteriia</taxon>
        <taxon>Candidatus Muiribacteriales</taxon>
        <taxon>Candidatus Muiribacteriaceae</taxon>
        <taxon>Candidatus Muiribacterium</taxon>
    </lineage>
</organism>
<comment type="caution">
    <text evidence="8">The sequence shown here is derived from an EMBL/GenBank/DDBJ whole genome shotgun (WGS) entry which is preliminary data.</text>
</comment>
<dbReference type="Pfam" id="PF00486">
    <property type="entry name" value="Trans_reg_C"/>
    <property type="match status" value="1"/>
</dbReference>
<keyword evidence="2" id="KW-0902">Two-component regulatory system</keyword>
<dbReference type="EMBL" id="PKTG01000140">
    <property type="protein sequence ID" value="PLX15382.1"/>
    <property type="molecule type" value="Genomic_DNA"/>
</dbReference>
<proteinExistence type="predicted"/>
<feature type="modified residue" description="4-aspartylphosphate" evidence="4">
    <location>
        <position position="54"/>
    </location>
</feature>
<dbReference type="PANTHER" id="PTHR48111">
    <property type="entry name" value="REGULATOR OF RPOS"/>
    <property type="match status" value="1"/>
</dbReference>
<dbReference type="InterPro" id="IPR001867">
    <property type="entry name" value="OmpR/PhoB-type_DNA-bd"/>
</dbReference>
<dbReference type="SUPFAM" id="SSF46894">
    <property type="entry name" value="C-terminal effector domain of the bipartite response regulators"/>
    <property type="match status" value="1"/>
</dbReference>
<dbReference type="AlphaFoldDB" id="A0A2N5Z9N0"/>
<feature type="domain" description="OmpR/PhoB-type" evidence="7">
    <location>
        <begin position="131"/>
        <end position="227"/>
    </location>
</feature>
<evidence type="ECO:0000313" key="8">
    <source>
        <dbReference type="EMBL" id="PLX15382.1"/>
    </source>
</evidence>
<dbReference type="GO" id="GO:0032993">
    <property type="term" value="C:protein-DNA complex"/>
    <property type="evidence" value="ECO:0007669"/>
    <property type="project" value="TreeGrafter"/>
</dbReference>
<dbReference type="InterPro" id="IPR001789">
    <property type="entry name" value="Sig_transdc_resp-reg_receiver"/>
</dbReference>
<dbReference type="Gene3D" id="3.40.50.2300">
    <property type="match status" value="1"/>
</dbReference>
<evidence type="ECO:0000256" key="2">
    <source>
        <dbReference type="ARBA" id="ARBA00023012"/>
    </source>
</evidence>